<evidence type="ECO:0000256" key="2">
    <source>
        <dbReference type="ARBA" id="ARBA00022741"/>
    </source>
</evidence>
<dbReference type="GO" id="GO:0022857">
    <property type="term" value="F:transmembrane transporter activity"/>
    <property type="evidence" value="ECO:0007669"/>
    <property type="project" value="UniProtKB-ARBA"/>
</dbReference>
<dbReference type="InterPro" id="IPR015854">
    <property type="entry name" value="ABC_transpr_LolD-like"/>
</dbReference>
<dbReference type="PROSITE" id="PS00211">
    <property type="entry name" value="ABC_TRANSPORTER_1"/>
    <property type="match status" value="1"/>
</dbReference>
<accession>A0A7X0MKW3</accession>
<dbReference type="Pfam" id="PF00005">
    <property type="entry name" value="ABC_tran"/>
    <property type="match status" value="1"/>
</dbReference>
<dbReference type="InterPro" id="IPR017911">
    <property type="entry name" value="MacB-like_ATP-bd"/>
</dbReference>
<dbReference type="InterPro" id="IPR003593">
    <property type="entry name" value="AAA+_ATPase"/>
</dbReference>
<organism evidence="6 7">
    <name type="scientific">Pedobacter cryoconitis</name>
    <dbReference type="NCBI Taxonomy" id="188932"/>
    <lineage>
        <taxon>Bacteria</taxon>
        <taxon>Pseudomonadati</taxon>
        <taxon>Bacteroidota</taxon>
        <taxon>Sphingobacteriia</taxon>
        <taxon>Sphingobacteriales</taxon>
        <taxon>Sphingobacteriaceae</taxon>
        <taxon>Pedobacter</taxon>
    </lineage>
</organism>
<dbReference type="GO" id="GO:0005524">
    <property type="term" value="F:ATP binding"/>
    <property type="evidence" value="ECO:0007669"/>
    <property type="project" value="UniProtKB-KW"/>
</dbReference>
<comment type="similarity">
    <text evidence="4">Belongs to the ABC transporter superfamily. Macrolide exporter (TC 3.A.1.122) family.</text>
</comment>
<keyword evidence="3 6" id="KW-0067">ATP-binding</keyword>
<dbReference type="PANTHER" id="PTHR24220">
    <property type="entry name" value="IMPORT ATP-BINDING PROTEIN"/>
    <property type="match status" value="1"/>
</dbReference>
<evidence type="ECO:0000313" key="7">
    <source>
        <dbReference type="Proteomes" id="UP000521017"/>
    </source>
</evidence>
<evidence type="ECO:0000256" key="4">
    <source>
        <dbReference type="ARBA" id="ARBA00038388"/>
    </source>
</evidence>
<dbReference type="CDD" id="cd03255">
    <property type="entry name" value="ABC_MJ0796_LolCDE_FtsE"/>
    <property type="match status" value="1"/>
</dbReference>
<keyword evidence="2" id="KW-0547">Nucleotide-binding</keyword>
<dbReference type="GO" id="GO:0016887">
    <property type="term" value="F:ATP hydrolysis activity"/>
    <property type="evidence" value="ECO:0007669"/>
    <property type="project" value="InterPro"/>
</dbReference>
<dbReference type="InterPro" id="IPR003439">
    <property type="entry name" value="ABC_transporter-like_ATP-bd"/>
</dbReference>
<dbReference type="Gene3D" id="3.40.50.300">
    <property type="entry name" value="P-loop containing nucleotide triphosphate hydrolases"/>
    <property type="match status" value="1"/>
</dbReference>
<gene>
    <name evidence="6" type="ORF">HDF25_005152</name>
</gene>
<comment type="caution">
    <text evidence="6">The sequence shown here is derived from an EMBL/GenBank/DDBJ whole genome shotgun (WGS) entry which is preliminary data.</text>
</comment>
<dbReference type="FunFam" id="3.40.50.300:FF:000032">
    <property type="entry name" value="Export ABC transporter ATP-binding protein"/>
    <property type="match status" value="1"/>
</dbReference>
<dbReference type="InterPro" id="IPR017871">
    <property type="entry name" value="ABC_transporter-like_CS"/>
</dbReference>
<name>A0A7X0MKW3_9SPHI</name>
<dbReference type="GO" id="GO:0005886">
    <property type="term" value="C:plasma membrane"/>
    <property type="evidence" value="ECO:0007669"/>
    <property type="project" value="TreeGrafter"/>
</dbReference>
<dbReference type="GO" id="GO:0098796">
    <property type="term" value="C:membrane protein complex"/>
    <property type="evidence" value="ECO:0007669"/>
    <property type="project" value="UniProtKB-ARBA"/>
</dbReference>
<dbReference type="InterPro" id="IPR027417">
    <property type="entry name" value="P-loop_NTPase"/>
</dbReference>
<dbReference type="AlphaFoldDB" id="A0A7X0MKW3"/>
<dbReference type="PROSITE" id="PS50893">
    <property type="entry name" value="ABC_TRANSPORTER_2"/>
    <property type="match status" value="1"/>
</dbReference>
<feature type="domain" description="ABC transporter" evidence="5">
    <location>
        <begin position="36"/>
        <end position="260"/>
    </location>
</feature>
<sequence>MLNHHKNGLLFDIFKQALTQISLNITFNPISLETILNIKRVSKQYENAGSSLTVLHDINFSVPKGAVISVTGPSGSGKTTLLGLCAGLDRASSGSVELNQVVLDQLSEDQRAVVRNKYVGFIFQNFQLLPTLTALENIMVPLELRGEKNIRPRAMELLDKVGLTDRANHYPVQLSGGEQQRISLARAFSNTPAILFADEPTGNLDGETSEKVIRLLFDLNKEAGTTLVIVTHDLELASRTDRIIRLKNGVIIADEQKAYV</sequence>
<evidence type="ECO:0000256" key="1">
    <source>
        <dbReference type="ARBA" id="ARBA00022448"/>
    </source>
</evidence>
<dbReference type="Proteomes" id="UP000521017">
    <property type="component" value="Unassembled WGS sequence"/>
</dbReference>
<evidence type="ECO:0000313" key="6">
    <source>
        <dbReference type="EMBL" id="MBB6502967.1"/>
    </source>
</evidence>
<evidence type="ECO:0000256" key="3">
    <source>
        <dbReference type="ARBA" id="ARBA00022840"/>
    </source>
</evidence>
<proteinExistence type="inferred from homology"/>
<keyword evidence="1" id="KW-0813">Transport</keyword>
<protein>
    <submittedName>
        <fullName evidence="6">Putative ABC transport system ATP-binding protein</fullName>
    </submittedName>
</protein>
<dbReference type="SMART" id="SM00382">
    <property type="entry name" value="AAA"/>
    <property type="match status" value="1"/>
</dbReference>
<dbReference type="EMBL" id="JACHCC010000017">
    <property type="protein sequence ID" value="MBB6502967.1"/>
    <property type="molecule type" value="Genomic_DNA"/>
</dbReference>
<reference evidence="6 7" key="1">
    <citation type="submission" date="2020-08" db="EMBL/GenBank/DDBJ databases">
        <title>Genomic Encyclopedia of Type Strains, Phase IV (KMG-V): Genome sequencing to study the core and pangenomes of soil and plant-associated prokaryotes.</title>
        <authorList>
            <person name="Whitman W."/>
        </authorList>
    </citation>
    <scope>NUCLEOTIDE SEQUENCE [LARGE SCALE GENOMIC DNA]</scope>
    <source>
        <strain evidence="6 7">M2T3</strain>
    </source>
</reference>
<evidence type="ECO:0000259" key="5">
    <source>
        <dbReference type="PROSITE" id="PS50893"/>
    </source>
</evidence>
<dbReference type="SUPFAM" id="SSF52540">
    <property type="entry name" value="P-loop containing nucleoside triphosphate hydrolases"/>
    <property type="match status" value="1"/>
</dbReference>